<keyword evidence="3" id="KW-1185">Reference proteome</keyword>
<evidence type="ECO:0000256" key="1">
    <source>
        <dbReference type="SAM" id="SignalP"/>
    </source>
</evidence>
<sequence length="169" mass="18024">MTYSFLKKLSPLVLGVVVCTGAPAFADGLGSTFSFLVVDTDAEGKEALVERASVKPGEVIHYVLSHENTTQDDMQGLIIAAPVPEGVTLTSGGQSSSVPSVFEVQAELDPELEGLEWSTLPAMRKVVSSDGTLREEALPEDEISAVRWTLSEALVAGETAQNTYRVRVN</sequence>
<accession>A0A1Y5RFN9</accession>
<name>A0A1Y5RFN9_9RHOB</name>
<protein>
    <recommendedName>
        <fullName evidence="4">DUF11 domain-containing protein</fullName>
    </recommendedName>
</protein>
<evidence type="ECO:0008006" key="4">
    <source>
        <dbReference type="Google" id="ProtNLM"/>
    </source>
</evidence>
<feature type="signal peptide" evidence="1">
    <location>
        <begin position="1"/>
        <end position="26"/>
    </location>
</feature>
<dbReference type="OrthoDB" id="7861275at2"/>
<evidence type="ECO:0000313" key="2">
    <source>
        <dbReference type="EMBL" id="SLN16433.1"/>
    </source>
</evidence>
<organism evidence="2 3">
    <name type="scientific">Pacificibacter marinus</name>
    <dbReference type="NCBI Taxonomy" id="658057"/>
    <lineage>
        <taxon>Bacteria</taxon>
        <taxon>Pseudomonadati</taxon>
        <taxon>Pseudomonadota</taxon>
        <taxon>Alphaproteobacteria</taxon>
        <taxon>Rhodobacterales</taxon>
        <taxon>Roseobacteraceae</taxon>
        <taxon>Pacificibacter</taxon>
    </lineage>
</organism>
<dbReference type="RefSeq" id="WP_085847248.1">
    <property type="nucleotide sequence ID" value="NZ_FNZV01000001.1"/>
</dbReference>
<evidence type="ECO:0000313" key="3">
    <source>
        <dbReference type="Proteomes" id="UP000193307"/>
    </source>
</evidence>
<dbReference type="AlphaFoldDB" id="A0A1Y5RFN9"/>
<feature type="chain" id="PRO_5010986292" description="DUF11 domain-containing protein" evidence="1">
    <location>
        <begin position="27"/>
        <end position="169"/>
    </location>
</feature>
<dbReference type="STRING" id="658057.SAMN04488032_101307"/>
<dbReference type="EMBL" id="FWFW01000001">
    <property type="protein sequence ID" value="SLN16433.1"/>
    <property type="molecule type" value="Genomic_DNA"/>
</dbReference>
<gene>
    <name evidence="2" type="ORF">PAM7971_00343</name>
</gene>
<dbReference type="Proteomes" id="UP000193307">
    <property type="component" value="Unassembled WGS sequence"/>
</dbReference>
<keyword evidence="1" id="KW-0732">Signal</keyword>
<reference evidence="2 3" key="1">
    <citation type="submission" date="2017-03" db="EMBL/GenBank/DDBJ databases">
        <authorList>
            <person name="Afonso C.L."/>
            <person name="Miller P.J."/>
            <person name="Scott M.A."/>
            <person name="Spackman E."/>
            <person name="Goraichik I."/>
            <person name="Dimitrov K.M."/>
            <person name="Suarez D.L."/>
            <person name="Swayne D.E."/>
        </authorList>
    </citation>
    <scope>NUCLEOTIDE SEQUENCE [LARGE SCALE GENOMIC DNA]</scope>
    <source>
        <strain evidence="2 3">CECT 7971</strain>
    </source>
</reference>
<proteinExistence type="predicted"/>